<evidence type="ECO:0000313" key="4">
    <source>
        <dbReference type="Proteomes" id="UP000271098"/>
    </source>
</evidence>
<dbReference type="Proteomes" id="UP000271098">
    <property type="component" value="Unassembled WGS sequence"/>
</dbReference>
<dbReference type="Pfam" id="PF19256">
    <property type="entry name" value="LAIKA"/>
    <property type="match status" value="1"/>
</dbReference>
<name>A0A3P6RAZ5_9BILA</name>
<protein>
    <recommendedName>
        <fullName evidence="2">LAIKA domain-containing protein</fullName>
    </recommendedName>
</protein>
<dbReference type="AlphaFoldDB" id="A0A3P6RAZ5"/>
<dbReference type="GO" id="GO:0005634">
    <property type="term" value="C:nucleus"/>
    <property type="evidence" value="ECO:0007669"/>
    <property type="project" value="TreeGrafter"/>
</dbReference>
<dbReference type="EMBL" id="UYRT01016572">
    <property type="protein sequence ID" value="VDK56107.1"/>
    <property type="molecule type" value="Genomic_DNA"/>
</dbReference>
<proteinExistence type="predicted"/>
<sequence length="175" mass="20178">MALERHFTLPSETGILIYPNRTAKSGKFDCKIVTLNTLLDYRIEENKEHSFELAILAECINEMLDRSLAFGIYKALHCAIDKDSEKKRREEAKLAEIVAAEGKFQVFEAEIRYFSLEATTEGAAEKIEKTDEQKKKEEEKRDEERKKALAEPRKSIVVDRVVYQAFAHFDQNQCG</sequence>
<evidence type="ECO:0000313" key="3">
    <source>
        <dbReference type="EMBL" id="VDK56107.1"/>
    </source>
</evidence>
<dbReference type="PANTHER" id="PTHR14304">
    <property type="entry name" value="CELL DIVISION CYCLE AND APOPTOSIS REGULATOR PROTEIN"/>
    <property type="match status" value="1"/>
</dbReference>
<dbReference type="GO" id="GO:0006355">
    <property type="term" value="P:regulation of DNA-templated transcription"/>
    <property type="evidence" value="ECO:0007669"/>
    <property type="project" value="InterPro"/>
</dbReference>
<dbReference type="OrthoDB" id="21006at2759"/>
<accession>A0A3P6RAZ5</accession>
<feature type="domain" description="LAIKA" evidence="2">
    <location>
        <begin position="9"/>
        <end position="76"/>
    </location>
</feature>
<feature type="region of interest" description="Disordered" evidence="1">
    <location>
        <begin position="125"/>
        <end position="149"/>
    </location>
</feature>
<dbReference type="PANTHER" id="PTHR14304:SF11">
    <property type="entry name" value="SAP DOMAIN-CONTAINING PROTEIN"/>
    <property type="match status" value="1"/>
</dbReference>
<organism evidence="3 4">
    <name type="scientific">Gongylonema pulchrum</name>
    <dbReference type="NCBI Taxonomy" id="637853"/>
    <lineage>
        <taxon>Eukaryota</taxon>
        <taxon>Metazoa</taxon>
        <taxon>Ecdysozoa</taxon>
        <taxon>Nematoda</taxon>
        <taxon>Chromadorea</taxon>
        <taxon>Rhabditida</taxon>
        <taxon>Spirurina</taxon>
        <taxon>Spiruromorpha</taxon>
        <taxon>Spiruroidea</taxon>
        <taxon>Gongylonematidae</taxon>
        <taxon>Gongylonema</taxon>
    </lineage>
</organism>
<dbReference type="InterPro" id="IPR045353">
    <property type="entry name" value="LAIKA"/>
</dbReference>
<reference evidence="3 4" key="1">
    <citation type="submission" date="2018-11" db="EMBL/GenBank/DDBJ databases">
        <authorList>
            <consortium name="Pathogen Informatics"/>
        </authorList>
    </citation>
    <scope>NUCLEOTIDE SEQUENCE [LARGE SCALE GENOMIC DNA]</scope>
</reference>
<dbReference type="InterPro" id="IPR025224">
    <property type="entry name" value="CCAR1/CCAR2"/>
</dbReference>
<evidence type="ECO:0000256" key="1">
    <source>
        <dbReference type="SAM" id="MobiDB-lite"/>
    </source>
</evidence>
<gene>
    <name evidence="3" type="ORF">GPUH_LOCUS6788</name>
</gene>
<evidence type="ECO:0000259" key="2">
    <source>
        <dbReference type="Pfam" id="PF19256"/>
    </source>
</evidence>
<keyword evidence="4" id="KW-1185">Reference proteome</keyword>